<evidence type="ECO:0008006" key="6">
    <source>
        <dbReference type="Google" id="ProtNLM"/>
    </source>
</evidence>
<accession>G8B9Q6</accession>
<dbReference type="PANTHER" id="PTHR28011:SF1">
    <property type="entry name" value="NON-CLASSICAL EXPORT PROTEIN 1"/>
    <property type="match status" value="1"/>
</dbReference>
<evidence type="ECO:0000313" key="2">
    <source>
        <dbReference type="CGD" id="CAL0000153267"/>
    </source>
</evidence>
<dbReference type="AlphaFoldDB" id="G8B9Q6"/>
<keyword evidence="1" id="KW-1133">Transmembrane helix</keyword>
<feature type="transmembrane region" description="Helical" evidence="1">
    <location>
        <begin position="6"/>
        <end position="27"/>
    </location>
</feature>
<reference evidence="5" key="2">
    <citation type="journal article" date="2011" name="BMC Genomics">
        <title>Using RNA-seq to determine the transcriptional landscape and the hypoxic response of the pathogenic yeast Candida parapsilosis.</title>
        <authorList>
            <person name="Guida A."/>
            <person name="Lindstaedt C."/>
            <person name="Maguire S.L."/>
            <person name="Ding C."/>
            <person name="Higgins D.G."/>
            <person name="Corton N.J."/>
            <person name="Berriman M."/>
            <person name="Butler G."/>
        </authorList>
    </citation>
    <scope>GENOME REANNOTATION</scope>
    <source>
        <strain evidence="5">CDC 317 / ATCC MYA-4646</strain>
    </source>
</reference>
<dbReference type="GO" id="GO:0009306">
    <property type="term" value="P:protein secretion"/>
    <property type="evidence" value="ECO:0007669"/>
    <property type="project" value="InterPro"/>
</dbReference>
<dbReference type="PANTHER" id="PTHR28011">
    <property type="entry name" value="NON-CLASSICAL EXPORT PROTEIN 1"/>
    <property type="match status" value="1"/>
</dbReference>
<reference evidence="5" key="1">
    <citation type="journal article" date="2009" name="Nature">
        <title>Evolution of pathogenicity and sexual reproduction in eight Candida genomes.</title>
        <authorList>
            <person name="Butler G."/>
            <person name="Rasmussen M.D."/>
            <person name="Lin M.F."/>
            <person name="Santos M.A."/>
            <person name="Sakthikumar S."/>
            <person name="Munro C.A."/>
            <person name="Rheinbay E."/>
            <person name="Grabherr M."/>
            <person name="Forche A."/>
            <person name="Reedy J.L."/>
            <person name="Agrafioti I."/>
            <person name="Arnaud M.B."/>
            <person name="Bates S."/>
            <person name="Brown A.J."/>
            <person name="Brunke S."/>
            <person name="Costanzo M.C."/>
            <person name="Fitzpatrick D.A."/>
            <person name="de Groot P.W."/>
            <person name="Harris D."/>
            <person name="Hoyer L.L."/>
            <person name="Hube B."/>
            <person name="Klis F.M."/>
            <person name="Kodira C."/>
            <person name="Lennard N."/>
            <person name="Logue M.E."/>
            <person name="Martin R."/>
            <person name="Neiman A.M."/>
            <person name="Nikolaou E."/>
            <person name="Quail M.A."/>
            <person name="Quinn J."/>
            <person name="Santos M.C."/>
            <person name="Schmitzberger F.F."/>
            <person name="Sherlock G."/>
            <person name="Shah P."/>
            <person name="Silverstein K.A."/>
            <person name="Skrzypek M.S."/>
            <person name="Soll D."/>
            <person name="Staggs R."/>
            <person name="Stansfield I."/>
            <person name="Stumpf M.P."/>
            <person name="Sudbery P.E."/>
            <person name="Srikantha T."/>
            <person name="Zeng Q."/>
            <person name="Berman J."/>
            <person name="Berriman M."/>
            <person name="Heitman J."/>
            <person name="Gow N.A."/>
            <person name="Lorenz M.C."/>
            <person name="Birren B.W."/>
            <person name="Kellis M."/>
            <person name="Cuomo C.A."/>
        </authorList>
    </citation>
    <scope>NUCLEOTIDE SEQUENCE [LARGE SCALE GENOMIC DNA]</scope>
    <source>
        <strain evidence="5">CDC 317 / ATCC MYA-4646</strain>
    </source>
</reference>
<reference evidence="3" key="3">
    <citation type="submission" date="2011-10" db="EMBL/GenBank/DDBJ databases">
        <title>Transcriptional landscape of the pathogenic yeast Candida parapsilosis.</title>
        <authorList>
            <person name="Guida A."/>
            <person name="Lindstaedt C."/>
            <person name="Maguire S.L."/>
            <person name="Ding C."/>
            <person name="Higgins D.G."/>
            <person name="Harris D."/>
            <person name="Berriman M."/>
            <person name="Butler G."/>
        </authorList>
    </citation>
    <scope>NUCLEOTIDE SEQUENCE</scope>
    <source>
        <strain evidence="3">CDC317</strain>
    </source>
</reference>
<dbReference type="Pfam" id="PF11654">
    <property type="entry name" value="NCE101"/>
    <property type="match status" value="1"/>
</dbReference>
<evidence type="ECO:0000313" key="4">
    <source>
        <dbReference type="EnsemblFungi" id="CPAR2_303460-T-p1"/>
    </source>
</evidence>
<gene>
    <name evidence="2 3" type="ordered locus">CPAR2_303460</name>
</gene>
<accession>A0AAJ8W1J1</accession>
<reference evidence="4" key="4">
    <citation type="submission" date="2025-05" db="UniProtKB">
        <authorList>
            <consortium name="EnsemblFungi"/>
        </authorList>
    </citation>
    <scope>IDENTIFICATION</scope>
</reference>
<evidence type="ECO:0000313" key="3">
    <source>
        <dbReference type="EMBL" id="CCE41357.1"/>
    </source>
</evidence>
<organism evidence="3 5">
    <name type="scientific">Candida parapsilosis (strain CDC 317 / ATCC MYA-4646)</name>
    <name type="common">Yeast</name>
    <name type="synonym">Monilia parapsilosis</name>
    <dbReference type="NCBI Taxonomy" id="578454"/>
    <lineage>
        <taxon>Eukaryota</taxon>
        <taxon>Fungi</taxon>
        <taxon>Dikarya</taxon>
        <taxon>Ascomycota</taxon>
        <taxon>Saccharomycotina</taxon>
        <taxon>Pichiomycetes</taxon>
        <taxon>Debaryomycetaceae</taxon>
        <taxon>Candida/Lodderomyces clade</taxon>
        <taxon>Candida</taxon>
    </lineage>
</organism>
<protein>
    <recommendedName>
        <fullName evidence="6">Non-classical export protein 1</fullName>
    </recommendedName>
</protein>
<evidence type="ECO:0000256" key="1">
    <source>
        <dbReference type="SAM" id="Phobius"/>
    </source>
</evidence>
<dbReference type="EMBL" id="HE605204">
    <property type="protein sequence ID" value="CCE41357.1"/>
    <property type="molecule type" value="Genomic_DNA"/>
</dbReference>
<keyword evidence="5" id="KW-1185">Reference proteome</keyword>
<sequence>MQYPYLISRSLDPIIGIGMGVASYYLYEQRVGRAEGHSLNELVVKRFKEWKERGMRKEIE</sequence>
<dbReference type="VEuPathDB" id="FungiDB:CPAR2_303460"/>
<dbReference type="InterPro" id="IPR024242">
    <property type="entry name" value="NCE101"/>
</dbReference>
<evidence type="ECO:0000313" key="5">
    <source>
        <dbReference type="Proteomes" id="UP000005221"/>
    </source>
</evidence>
<name>G8B9Q6_CANPC</name>
<dbReference type="CGD" id="CAL0000153267">
    <property type="gene designation" value="CPAR2_303460"/>
</dbReference>
<dbReference type="Proteomes" id="UP000005221">
    <property type="component" value="Chromosome 3"/>
</dbReference>
<keyword evidence="1" id="KW-0812">Transmembrane</keyword>
<dbReference type="EnsemblFungi" id="CPAR2_303460-T">
    <property type="protein sequence ID" value="CPAR2_303460-T-p1"/>
    <property type="gene ID" value="CPAR2_303460"/>
</dbReference>
<keyword evidence="1" id="KW-0472">Membrane</keyword>
<dbReference type="eggNOG" id="ENOG502SBQ0">
    <property type="taxonomic scope" value="Eukaryota"/>
</dbReference>
<proteinExistence type="predicted"/>